<dbReference type="InterPro" id="IPR036426">
    <property type="entry name" value="Bulb-type_lectin_dom_sf"/>
</dbReference>
<dbReference type="PROSITE" id="PS50927">
    <property type="entry name" value="BULB_LECTIN"/>
    <property type="match status" value="1"/>
</dbReference>
<dbReference type="InterPro" id="IPR001480">
    <property type="entry name" value="Bulb-type_lectin_dom"/>
</dbReference>
<dbReference type="EMBL" id="BAAATR010000018">
    <property type="protein sequence ID" value="GAA2253312.1"/>
    <property type="molecule type" value="Genomic_DNA"/>
</dbReference>
<feature type="signal peptide" evidence="1">
    <location>
        <begin position="1"/>
        <end position="24"/>
    </location>
</feature>
<feature type="chain" id="PRO_5045077574" description="Bulb-type lectin domain-containing protein" evidence="1">
    <location>
        <begin position="25"/>
        <end position="157"/>
    </location>
</feature>
<protein>
    <recommendedName>
        <fullName evidence="2">Bulb-type lectin domain-containing protein</fullName>
    </recommendedName>
</protein>
<dbReference type="Gene3D" id="2.90.10.10">
    <property type="entry name" value="Bulb-type lectin domain"/>
    <property type="match status" value="2"/>
</dbReference>
<name>A0ABN3EAV6_9ACTN</name>
<evidence type="ECO:0000313" key="3">
    <source>
        <dbReference type="EMBL" id="GAA2253312.1"/>
    </source>
</evidence>
<proteinExistence type="predicted"/>
<reference evidence="3 4" key="1">
    <citation type="journal article" date="2019" name="Int. J. Syst. Evol. Microbiol.">
        <title>The Global Catalogue of Microorganisms (GCM) 10K type strain sequencing project: providing services to taxonomists for standard genome sequencing and annotation.</title>
        <authorList>
            <consortium name="The Broad Institute Genomics Platform"/>
            <consortium name="The Broad Institute Genome Sequencing Center for Infectious Disease"/>
            <person name="Wu L."/>
            <person name="Ma J."/>
        </authorList>
    </citation>
    <scope>NUCLEOTIDE SEQUENCE [LARGE SCALE GENOMIC DNA]</scope>
    <source>
        <strain evidence="3 4">JCM 7356</strain>
    </source>
</reference>
<dbReference type="Proteomes" id="UP001500305">
    <property type="component" value="Unassembled WGS sequence"/>
</dbReference>
<organism evidence="3 4">
    <name type="scientific">Kitasatospora cystarginea</name>
    <dbReference type="NCBI Taxonomy" id="58350"/>
    <lineage>
        <taxon>Bacteria</taxon>
        <taxon>Bacillati</taxon>
        <taxon>Actinomycetota</taxon>
        <taxon>Actinomycetes</taxon>
        <taxon>Kitasatosporales</taxon>
        <taxon>Streptomycetaceae</taxon>
        <taxon>Kitasatospora</taxon>
    </lineage>
</organism>
<sequence>MSKFRNYFSVALATTALTVGGVLAGSAYASAPAATGHGVREVKSVRSDSHFYPPATLNKNQAWTSGNGRTVLRVQEDGNFVLYKDGRPAWQAPGAWPNGNAAVMQEDGNFVLYDRNGHPLWASNTWHRGAYVAVQDDGNVVVYDHNNRPVWATNTGD</sequence>
<evidence type="ECO:0000313" key="4">
    <source>
        <dbReference type="Proteomes" id="UP001500305"/>
    </source>
</evidence>
<feature type="domain" description="Bulb-type lectin" evidence="2">
    <location>
        <begin position="48"/>
        <end position="155"/>
    </location>
</feature>
<evidence type="ECO:0000256" key="1">
    <source>
        <dbReference type="SAM" id="SignalP"/>
    </source>
</evidence>
<dbReference type="SMART" id="SM00108">
    <property type="entry name" value="B_lectin"/>
    <property type="match status" value="1"/>
</dbReference>
<gene>
    <name evidence="3" type="ORF">GCM10010430_41340</name>
</gene>
<dbReference type="RefSeq" id="WP_344637929.1">
    <property type="nucleotide sequence ID" value="NZ_BAAATR010000018.1"/>
</dbReference>
<comment type="caution">
    <text evidence="3">The sequence shown here is derived from an EMBL/GenBank/DDBJ whole genome shotgun (WGS) entry which is preliminary data.</text>
</comment>
<keyword evidence="4" id="KW-1185">Reference proteome</keyword>
<dbReference type="SUPFAM" id="SSF51110">
    <property type="entry name" value="alpha-D-mannose-specific plant lectins"/>
    <property type="match status" value="1"/>
</dbReference>
<evidence type="ECO:0000259" key="2">
    <source>
        <dbReference type="PROSITE" id="PS50927"/>
    </source>
</evidence>
<dbReference type="CDD" id="cd00028">
    <property type="entry name" value="B_lectin"/>
    <property type="match status" value="1"/>
</dbReference>
<accession>A0ABN3EAV6</accession>
<keyword evidence="1" id="KW-0732">Signal</keyword>